<proteinExistence type="predicted"/>
<dbReference type="EMBL" id="QGKV02002055">
    <property type="protein sequence ID" value="KAF3497485.1"/>
    <property type="molecule type" value="Genomic_DNA"/>
</dbReference>
<feature type="non-terminal residue" evidence="1">
    <location>
        <position position="187"/>
    </location>
</feature>
<sequence length="187" mass="22010">MKRLKSVSGILKLSSLRKLQLLESKMSLDMSLMEELQLLEHLQFLKISIKSSLVVEKLLYAPRLVKCLPHCSTGFVRTSRSNNKPGESAMSVNIIPFQKLESLRLHNLATLKNIYWEPLPFPCLKTIHVTECPELRKLPLDSQSVFRVEEFVIKYKEEEWFERVEWDDEATRLRFLPFLKFFGPEWQ</sequence>
<keyword evidence="2" id="KW-1185">Reference proteome</keyword>
<dbReference type="Proteomes" id="UP000266723">
    <property type="component" value="Unassembled WGS sequence"/>
</dbReference>
<dbReference type="Gene3D" id="3.80.10.10">
    <property type="entry name" value="Ribonuclease Inhibitor"/>
    <property type="match status" value="1"/>
</dbReference>
<accession>A0ABQ7AIS8</accession>
<evidence type="ECO:0000313" key="2">
    <source>
        <dbReference type="Proteomes" id="UP000266723"/>
    </source>
</evidence>
<organism evidence="1 2">
    <name type="scientific">Brassica cretica</name>
    <name type="common">Mustard</name>
    <dbReference type="NCBI Taxonomy" id="69181"/>
    <lineage>
        <taxon>Eukaryota</taxon>
        <taxon>Viridiplantae</taxon>
        <taxon>Streptophyta</taxon>
        <taxon>Embryophyta</taxon>
        <taxon>Tracheophyta</taxon>
        <taxon>Spermatophyta</taxon>
        <taxon>Magnoliopsida</taxon>
        <taxon>eudicotyledons</taxon>
        <taxon>Gunneridae</taxon>
        <taxon>Pentapetalae</taxon>
        <taxon>rosids</taxon>
        <taxon>malvids</taxon>
        <taxon>Brassicales</taxon>
        <taxon>Brassicaceae</taxon>
        <taxon>Brassiceae</taxon>
        <taxon>Brassica</taxon>
    </lineage>
</organism>
<reference evidence="1 2" key="1">
    <citation type="journal article" date="2020" name="BMC Genomics">
        <title>Intraspecific diversification of the crop wild relative Brassica cretica Lam. using demographic model selection.</title>
        <authorList>
            <person name="Kioukis A."/>
            <person name="Michalopoulou V.A."/>
            <person name="Briers L."/>
            <person name="Pirintsos S."/>
            <person name="Studholme D.J."/>
            <person name="Pavlidis P."/>
            <person name="Sarris P.F."/>
        </authorList>
    </citation>
    <scope>NUCLEOTIDE SEQUENCE [LARGE SCALE GENOMIC DNA]</scope>
    <source>
        <strain evidence="2">cv. PFS-1207/04</strain>
    </source>
</reference>
<dbReference type="InterPro" id="IPR032675">
    <property type="entry name" value="LRR_dom_sf"/>
</dbReference>
<protein>
    <recommendedName>
        <fullName evidence="3">FBD domain-containing protein</fullName>
    </recommendedName>
</protein>
<name>A0ABQ7AIS8_BRACR</name>
<comment type="caution">
    <text evidence="1">The sequence shown here is derived from an EMBL/GenBank/DDBJ whole genome shotgun (WGS) entry which is preliminary data.</text>
</comment>
<gene>
    <name evidence="1" type="ORF">DY000_02054781</name>
</gene>
<evidence type="ECO:0000313" key="1">
    <source>
        <dbReference type="EMBL" id="KAF3497485.1"/>
    </source>
</evidence>
<evidence type="ECO:0008006" key="3">
    <source>
        <dbReference type="Google" id="ProtNLM"/>
    </source>
</evidence>